<proteinExistence type="predicted"/>
<reference evidence="1 2" key="1">
    <citation type="journal article" date="2013" name="PLoS ONE">
        <title>The first genomic and proteomic characterization of a deep-sea sulfate reducer: insights into the piezophilic lifestyle of Desulfovibrio piezophilus.</title>
        <authorList>
            <person name="Pradel N."/>
            <person name="Ji B."/>
            <person name="Gimenez G."/>
            <person name="Talla E."/>
            <person name="Lenoble P."/>
            <person name="Garel M."/>
            <person name="Tamburini C."/>
            <person name="Fourquet P."/>
            <person name="Lebrun R."/>
            <person name="Bertin P."/>
            <person name="Denis Y."/>
            <person name="Pophillat M."/>
            <person name="Barbe V."/>
            <person name="Ollivier B."/>
            <person name="Dolla A."/>
        </authorList>
    </citation>
    <scope>NUCLEOTIDE SEQUENCE [LARGE SCALE GENOMIC DNA]</scope>
    <source>
        <strain evidence="2">DSM 10523 / SB164P1</strain>
    </source>
</reference>
<reference evidence="2" key="2">
    <citation type="journal article" date="2013" name="Stand. Genomic Sci.">
        <title>Complete genome sequence of Desulfocapsa sulfexigens, a marine deltaproteobacterium specialized in disproportionating inorganic sulfur compounds.</title>
        <authorList>
            <person name="Finster K.W."/>
            <person name="Kjeldsen K.U."/>
            <person name="Kube M."/>
            <person name="Reinhardt R."/>
            <person name="Mussmann M."/>
            <person name="Amann R."/>
            <person name="Schreiber L."/>
        </authorList>
    </citation>
    <scope>NUCLEOTIDE SEQUENCE [LARGE SCALE GENOMIC DNA]</scope>
    <source>
        <strain evidence="2">DSM 10523 / SB164P1</strain>
    </source>
</reference>
<gene>
    <name evidence="1" type="ordered locus">BN4_11214</name>
</gene>
<protein>
    <submittedName>
        <fullName evidence="1">Uncharacterized protein</fullName>
    </submittedName>
</protein>
<dbReference type="Proteomes" id="UP000011724">
    <property type="component" value="Chromosome"/>
</dbReference>
<dbReference type="KEGG" id="dpi:BN4_11214"/>
<sequence length="71" mass="8186">MFVSTKYDDNQEAYDKRKNTYDNVDNHDTLGEVLLGSFEIYGPGEFMHGVMIVFEPVVFNENRSVFLSNSN</sequence>
<dbReference type="EMBL" id="FO203427">
    <property type="protein sequence ID" value="CCH48451.1"/>
    <property type="molecule type" value="Genomic_DNA"/>
</dbReference>
<evidence type="ECO:0000313" key="2">
    <source>
        <dbReference type="Proteomes" id="UP000011724"/>
    </source>
</evidence>
<evidence type="ECO:0000313" key="1">
    <source>
        <dbReference type="EMBL" id="CCH48451.1"/>
    </source>
</evidence>
<accession>M1WJT4</accession>
<dbReference type="BioCyc" id="DPIE1322246:BN4_RS06090-MONOMER"/>
<dbReference type="AlphaFoldDB" id="M1WJT4"/>
<keyword evidence="2" id="KW-1185">Reference proteome</keyword>
<dbReference type="HOGENOM" id="CLU_2733485_0_0_7"/>
<name>M1WJT4_PSEP2</name>
<dbReference type="PATRIC" id="fig|879567.3.peg.1257"/>
<organism evidence="1 2">
    <name type="scientific">Pseudodesulfovibrio piezophilus (strain DSM 21447 / JCM 15486 / C1TLV30)</name>
    <name type="common">Desulfovibrio piezophilus</name>
    <dbReference type="NCBI Taxonomy" id="1322246"/>
    <lineage>
        <taxon>Bacteria</taxon>
        <taxon>Pseudomonadati</taxon>
        <taxon>Thermodesulfobacteriota</taxon>
        <taxon>Desulfovibrionia</taxon>
        <taxon>Desulfovibrionales</taxon>
        <taxon>Desulfovibrionaceae</taxon>
    </lineage>
</organism>